<dbReference type="GO" id="GO:0004386">
    <property type="term" value="F:helicase activity"/>
    <property type="evidence" value="ECO:0007669"/>
    <property type="project" value="UniProtKB-KW"/>
</dbReference>
<dbReference type="Gene3D" id="3.40.50.300">
    <property type="entry name" value="P-loop containing nucleotide triphosphate hydrolases"/>
    <property type="match status" value="2"/>
</dbReference>
<dbReference type="InterPro" id="IPR001650">
    <property type="entry name" value="Helicase_C-like"/>
</dbReference>
<evidence type="ECO:0000313" key="9">
    <source>
        <dbReference type="EMBL" id="MEA9357963.1"/>
    </source>
</evidence>
<keyword evidence="4" id="KW-0067">ATP-binding</keyword>
<reference evidence="9 10" key="1">
    <citation type="submission" date="2023-11" db="EMBL/GenBank/DDBJ databases">
        <title>A Novel Polar Bacteriovorax (B. antarcticus) Isolated from the Biocrust in Antarctica.</title>
        <authorList>
            <person name="Mun W."/>
            <person name="Choi S.Y."/>
            <person name="Mitchell R.J."/>
        </authorList>
    </citation>
    <scope>NUCLEOTIDE SEQUENCE [LARGE SCALE GENOMIC DNA]</scope>
    <source>
        <strain evidence="9 10">PP10</strain>
    </source>
</reference>
<sequence>MNFDKILSHPSVLAFLAEQKIKEATTIQSLVIPDFLTGKSVNVIAKTGSGKTYAFALPIMELLKNSEMDRPVGDPKKQFGKPRAVVLAPTRELALQLHKVFKSIGHHVKLRVRMLAGGEAAKTNHLLARDTFDILIATPGRLSSALRRKEINLKETNYIIMDEADQLLEMGFRKDLENIYGSCDASLVHVGLFSATHSESLDEFCKTIFNAIDFASYNSEDKNKLTQAVRTYNIYLKDEEKIQMTEAFIKGQAKGNGIIFVNKHDTVNSLFADLPAKFPKMKFHALHGEMEAKARKKAYDSFLKEGGILISTDITARGMDIDDLVWVMNFDLPFEAVYYIHRCGRVGRRQTEGFAYNLVTPKDVNIIARINEAIKNQTAIRLTSFDEKKFSAVKAIKAKTIETKLDKKKKQLDTLKEKVNPRKKTERKGVKVVKSTSTPRYKREELKATKKPTRNTDGRTDKSAKPYSKGNAKPNARTNPKSNTNTKKRAPDTFKSAPRPKKATRR</sequence>
<proteinExistence type="inferred from homology"/>
<keyword evidence="10" id="KW-1185">Reference proteome</keyword>
<feature type="compositionally biased region" description="Polar residues" evidence="6">
    <location>
        <begin position="476"/>
        <end position="485"/>
    </location>
</feature>
<dbReference type="SUPFAM" id="SSF52540">
    <property type="entry name" value="P-loop containing nucleoside triphosphate hydrolases"/>
    <property type="match status" value="1"/>
</dbReference>
<organism evidence="9 10">
    <name type="scientific">Bacteriovorax antarcticus</name>
    <dbReference type="NCBI Taxonomy" id="3088717"/>
    <lineage>
        <taxon>Bacteria</taxon>
        <taxon>Pseudomonadati</taxon>
        <taxon>Bdellovibrionota</taxon>
        <taxon>Bacteriovoracia</taxon>
        <taxon>Bacteriovoracales</taxon>
        <taxon>Bacteriovoracaceae</taxon>
        <taxon>Bacteriovorax</taxon>
    </lineage>
</organism>
<evidence type="ECO:0000259" key="7">
    <source>
        <dbReference type="PROSITE" id="PS51192"/>
    </source>
</evidence>
<evidence type="ECO:0000313" key="10">
    <source>
        <dbReference type="Proteomes" id="UP001302274"/>
    </source>
</evidence>
<dbReference type="CDD" id="cd18787">
    <property type="entry name" value="SF2_C_DEAD"/>
    <property type="match status" value="1"/>
</dbReference>
<evidence type="ECO:0000256" key="1">
    <source>
        <dbReference type="ARBA" id="ARBA00022741"/>
    </source>
</evidence>
<dbReference type="InterPro" id="IPR011545">
    <property type="entry name" value="DEAD/DEAH_box_helicase_dom"/>
</dbReference>
<dbReference type="InterPro" id="IPR050079">
    <property type="entry name" value="DEAD_box_RNA_helicase"/>
</dbReference>
<dbReference type="SMART" id="SM00490">
    <property type="entry name" value="HELICc"/>
    <property type="match status" value="1"/>
</dbReference>
<feature type="domain" description="Helicase C-terminal" evidence="8">
    <location>
        <begin position="243"/>
        <end position="416"/>
    </location>
</feature>
<dbReference type="PANTHER" id="PTHR47959:SF1">
    <property type="entry name" value="ATP-DEPENDENT RNA HELICASE DBPA"/>
    <property type="match status" value="1"/>
</dbReference>
<dbReference type="InterPro" id="IPR027417">
    <property type="entry name" value="P-loop_NTPase"/>
</dbReference>
<evidence type="ECO:0000256" key="6">
    <source>
        <dbReference type="SAM" id="MobiDB-lite"/>
    </source>
</evidence>
<dbReference type="Pfam" id="PF00271">
    <property type="entry name" value="Helicase_C"/>
    <property type="match status" value="1"/>
</dbReference>
<feature type="region of interest" description="Disordered" evidence="6">
    <location>
        <begin position="413"/>
        <end position="506"/>
    </location>
</feature>
<comment type="caution">
    <text evidence="9">The sequence shown here is derived from an EMBL/GenBank/DDBJ whole genome shotgun (WGS) entry which is preliminary data.</text>
</comment>
<dbReference type="EC" id="3.6.4.-" evidence="9"/>
<dbReference type="PROSITE" id="PS51192">
    <property type="entry name" value="HELICASE_ATP_BIND_1"/>
    <property type="match status" value="1"/>
</dbReference>
<dbReference type="PANTHER" id="PTHR47959">
    <property type="entry name" value="ATP-DEPENDENT RNA HELICASE RHLE-RELATED"/>
    <property type="match status" value="1"/>
</dbReference>
<dbReference type="InterPro" id="IPR014001">
    <property type="entry name" value="Helicase_ATP-bd"/>
</dbReference>
<gene>
    <name evidence="9" type="ORF">SHI21_17155</name>
</gene>
<dbReference type="PROSITE" id="PS51194">
    <property type="entry name" value="HELICASE_CTER"/>
    <property type="match status" value="1"/>
</dbReference>
<dbReference type="Pfam" id="PF00270">
    <property type="entry name" value="DEAD"/>
    <property type="match status" value="1"/>
</dbReference>
<feature type="compositionally biased region" description="Basic and acidic residues" evidence="6">
    <location>
        <begin position="441"/>
        <end position="464"/>
    </location>
</feature>
<feature type="domain" description="Helicase ATP-binding" evidence="7">
    <location>
        <begin position="32"/>
        <end position="215"/>
    </location>
</feature>
<evidence type="ECO:0000259" key="8">
    <source>
        <dbReference type="PROSITE" id="PS51194"/>
    </source>
</evidence>
<dbReference type="RefSeq" id="WP_323578164.1">
    <property type="nucleotide sequence ID" value="NZ_JAYGJQ010000002.1"/>
</dbReference>
<dbReference type="SMART" id="SM00487">
    <property type="entry name" value="DEXDc"/>
    <property type="match status" value="1"/>
</dbReference>
<keyword evidence="3 9" id="KW-0347">Helicase</keyword>
<evidence type="ECO:0000256" key="4">
    <source>
        <dbReference type="ARBA" id="ARBA00022840"/>
    </source>
</evidence>
<keyword evidence="1" id="KW-0547">Nucleotide-binding</keyword>
<evidence type="ECO:0000256" key="3">
    <source>
        <dbReference type="ARBA" id="ARBA00022806"/>
    </source>
</evidence>
<accession>A0ABU5VY21</accession>
<name>A0ABU5VY21_9BACT</name>
<comment type="similarity">
    <text evidence="5">Belongs to the DEAD box helicase family.</text>
</comment>
<evidence type="ECO:0000256" key="5">
    <source>
        <dbReference type="ARBA" id="ARBA00038437"/>
    </source>
</evidence>
<dbReference type="Proteomes" id="UP001302274">
    <property type="component" value="Unassembled WGS sequence"/>
</dbReference>
<protein>
    <submittedName>
        <fullName evidence="9">DEAD/DEAH box helicase</fullName>
        <ecNumber evidence="9">3.6.4.-</ecNumber>
    </submittedName>
</protein>
<dbReference type="EMBL" id="JAYGJQ010000002">
    <property type="protein sequence ID" value="MEA9357963.1"/>
    <property type="molecule type" value="Genomic_DNA"/>
</dbReference>
<dbReference type="InterPro" id="IPR044742">
    <property type="entry name" value="DEAD/DEAH_RhlB"/>
</dbReference>
<keyword evidence="2 9" id="KW-0378">Hydrolase</keyword>
<evidence type="ECO:0000256" key="2">
    <source>
        <dbReference type="ARBA" id="ARBA00022801"/>
    </source>
</evidence>
<dbReference type="GO" id="GO:0016787">
    <property type="term" value="F:hydrolase activity"/>
    <property type="evidence" value="ECO:0007669"/>
    <property type="project" value="UniProtKB-KW"/>
</dbReference>
<dbReference type="CDD" id="cd00268">
    <property type="entry name" value="DEADc"/>
    <property type="match status" value="1"/>
</dbReference>